<comment type="caution">
    <text evidence="4">The sequence shown here is derived from an EMBL/GenBank/DDBJ whole genome shotgun (WGS) entry which is preliminary data.</text>
</comment>
<evidence type="ECO:0000313" key="4">
    <source>
        <dbReference type="EMBL" id="TLS39947.1"/>
    </source>
</evidence>
<name>A0A5R9F8F9_9ACTN</name>
<feature type="domain" description="DUF4429" evidence="3">
    <location>
        <begin position="139"/>
        <end position="228"/>
    </location>
</feature>
<dbReference type="Pfam" id="PF09851">
    <property type="entry name" value="SHOCT"/>
    <property type="match status" value="1"/>
</dbReference>
<evidence type="ECO:0000256" key="1">
    <source>
        <dbReference type="SAM" id="MobiDB-lite"/>
    </source>
</evidence>
<feature type="domain" description="DUF4429" evidence="3">
    <location>
        <begin position="11"/>
        <end position="105"/>
    </location>
</feature>
<dbReference type="Pfam" id="PF14472">
    <property type="entry name" value="DUF4429"/>
    <property type="match status" value="2"/>
</dbReference>
<feature type="region of interest" description="Disordered" evidence="1">
    <location>
        <begin position="245"/>
        <end position="274"/>
    </location>
</feature>
<proteinExistence type="predicted"/>
<protein>
    <submittedName>
        <fullName evidence="4">DUF4429 domain-containing protein</fullName>
    </submittedName>
</protein>
<evidence type="ECO:0000259" key="3">
    <source>
        <dbReference type="Pfam" id="PF14472"/>
    </source>
</evidence>
<keyword evidence="5" id="KW-1185">Reference proteome</keyword>
<reference evidence="4 5" key="1">
    <citation type="submission" date="2019-05" db="EMBL/GenBank/DDBJ databases">
        <title>Streptomyces sp. NEAU-C151, a novel actinomycete isolated from soil.</title>
        <authorList>
            <person name="Han L."/>
            <person name="Jiang H."/>
        </authorList>
    </citation>
    <scope>NUCLEOTIDE SEQUENCE [LARGE SCALE GENOMIC DNA]</scope>
    <source>
        <strain evidence="4 5">NEAU-C151</strain>
    </source>
</reference>
<dbReference type="InterPro" id="IPR018649">
    <property type="entry name" value="SHOCT"/>
</dbReference>
<gene>
    <name evidence="4" type="ORF">FE633_44230</name>
</gene>
<organism evidence="4 5">
    <name type="scientific">Streptomyces montanus</name>
    <dbReference type="NCBI Taxonomy" id="2580423"/>
    <lineage>
        <taxon>Bacteria</taxon>
        <taxon>Bacillati</taxon>
        <taxon>Actinomycetota</taxon>
        <taxon>Actinomycetes</taxon>
        <taxon>Kitasatosporales</taxon>
        <taxon>Streptomycetaceae</taxon>
        <taxon>Streptomyces</taxon>
    </lineage>
</organism>
<dbReference type="AlphaFoldDB" id="A0A5R9F8F9"/>
<evidence type="ECO:0000259" key="2">
    <source>
        <dbReference type="Pfam" id="PF09851"/>
    </source>
</evidence>
<sequence>MAEIIQRDGTWAFDGSTVRITPGLHRSVPLFRQTYGEVAVPLEAVASVVYEPERKRGRLRLRLREGADPLLQATGGRLPDAADPYRLTVDIDRSGVAEYVAEEIRRALLLEQIPKEAAKEYLLPGPPVPVSVRSSDGTVSFDGIQVRIDWSESSDRVKRATGPRIIDLPDLVQVEWLPNSGYEDGFLRFMTRETVFSKLPPEKDPFALDLWGSARRDLLTALVATAVTARLPHPSTRTGEYVLPAPPRLPAAARDAVPPQRRRPSLAEAGSEPEDHDVLLRRLRELGELHRDGVLTDEEFAATKAAVLRGF</sequence>
<dbReference type="InterPro" id="IPR027860">
    <property type="entry name" value="DUF4429"/>
</dbReference>
<accession>A0A5R9F8F9</accession>
<feature type="domain" description="SHOCT" evidence="2">
    <location>
        <begin position="282"/>
        <end position="308"/>
    </location>
</feature>
<evidence type="ECO:0000313" key="5">
    <source>
        <dbReference type="Proteomes" id="UP000305906"/>
    </source>
</evidence>
<feature type="compositionally biased region" description="Low complexity" evidence="1">
    <location>
        <begin position="250"/>
        <end position="259"/>
    </location>
</feature>
<dbReference type="RefSeq" id="WP_138050820.1">
    <property type="nucleotide sequence ID" value="NZ_VBZC01000097.1"/>
</dbReference>
<dbReference type="Proteomes" id="UP000305906">
    <property type="component" value="Unassembled WGS sequence"/>
</dbReference>
<dbReference type="EMBL" id="VBZC01000097">
    <property type="protein sequence ID" value="TLS39947.1"/>
    <property type="molecule type" value="Genomic_DNA"/>
</dbReference>